<feature type="domain" description="Mut7-C RNAse" evidence="2">
    <location>
        <begin position="69"/>
        <end position="209"/>
    </location>
</feature>
<sequence>MRVPGWRVNTKPQVSTLLGIVRRARALGVAAAAPRAGATGRGRLAPRSRAAARLPGRQRPDYGARVTPTRFVTDASLDFVARRLRFLGYDVVTIRGARLEELFEAARLEGRTVLTLSPRRPRRHADVPAVRVAREDPAAIVRDLAARHAPAGAPFSRCPACNHALERRHAFEAQGEVPGRVLRRQRELHHCPVCGKWYWEGTHVARLRAWLEAALGGPLPAPPAAGPQPEAPGAE</sequence>
<evidence type="ECO:0000256" key="1">
    <source>
        <dbReference type="SAM" id="MobiDB-lite"/>
    </source>
</evidence>
<accession>A0A832I4G7</accession>
<dbReference type="InterPro" id="IPR002782">
    <property type="entry name" value="Mut7-C_RNAse_dom"/>
</dbReference>
<evidence type="ECO:0000313" key="3">
    <source>
        <dbReference type="EMBL" id="HGZ44293.1"/>
    </source>
</evidence>
<dbReference type="Pfam" id="PF01927">
    <property type="entry name" value="Mut7-C"/>
    <property type="match status" value="1"/>
</dbReference>
<reference evidence="3" key="1">
    <citation type="journal article" date="2020" name="mSystems">
        <title>Genome- and Community-Level Interaction Insights into Carbon Utilization and Element Cycling Functions of Hydrothermarchaeota in Hydrothermal Sediment.</title>
        <authorList>
            <person name="Zhou Z."/>
            <person name="Liu Y."/>
            <person name="Xu W."/>
            <person name="Pan J."/>
            <person name="Luo Z.H."/>
            <person name="Li M."/>
        </authorList>
    </citation>
    <scope>NUCLEOTIDE SEQUENCE [LARGE SCALE GENOMIC DNA]</scope>
    <source>
        <strain evidence="3">SpSt-381</strain>
    </source>
</reference>
<protein>
    <recommendedName>
        <fullName evidence="2">Mut7-C RNAse domain-containing protein</fullName>
    </recommendedName>
</protein>
<gene>
    <name evidence="3" type="ORF">ENR23_12915</name>
</gene>
<feature type="compositionally biased region" description="Low complexity" evidence="1">
    <location>
        <begin position="37"/>
        <end position="57"/>
    </location>
</feature>
<name>A0A832I4G7_UNCEI</name>
<dbReference type="PANTHER" id="PTHR39081">
    <property type="entry name" value="MUT7-C DOMAIN-CONTAINING PROTEIN"/>
    <property type="match status" value="1"/>
</dbReference>
<evidence type="ECO:0000259" key="2">
    <source>
        <dbReference type="Pfam" id="PF01927"/>
    </source>
</evidence>
<feature type="region of interest" description="Disordered" evidence="1">
    <location>
        <begin position="37"/>
        <end position="62"/>
    </location>
</feature>
<dbReference type="EMBL" id="DSQF01000026">
    <property type="protein sequence ID" value="HGZ44293.1"/>
    <property type="molecule type" value="Genomic_DNA"/>
</dbReference>
<dbReference type="AlphaFoldDB" id="A0A832I4G7"/>
<dbReference type="PANTHER" id="PTHR39081:SF1">
    <property type="entry name" value="MUT7-C RNASE DOMAIN-CONTAINING PROTEIN"/>
    <property type="match status" value="1"/>
</dbReference>
<comment type="caution">
    <text evidence="3">The sequence shown here is derived from an EMBL/GenBank/DDBJ whole genome shotgun (WGS) entry which is preliminary data.</text>
</comment>
<proteinExistence type="predicted"/>
<organism evidence="3">
    <name type="scientific">Eiseniibacteriota bacterium</name>
    <dbReference type="NCBI Taxonomy" id="2212470"/>
    <lineage>
        <taxon>Bacteria</taxon>
        <taxon>Candidatus Eiseniibacteriota</taxon>
    </lineage>
</organism>